<evidence type="ECO:0000256" key="1">
    <source>
        <dbReference type="ARBA" id="ARBA00006422"/>
    </source>
</evidence>
<feature type="binding site" evidence="11 12">
    <location>
        <begin position="55"/>
        <end position="58"/>
    </location>
    <ligand>
        <name>FAD</name>
        <dbReference type="ChEBI" id="CHEBI:57692"/>
    </ligand>
</feature>
<feature type="domain" description="FAD-binding FR-type" evidence="14">
    <location>
        <begin position="3"/>
        <end position="104"/>
    </location>
</feature>
<evidence type="ECO:0000256" key="13">
    <source>
        <dbReference type="PIRSR" id="PIRSR006816-2"/>
    </source>
</evidence>
<comment type="cofactor">
    <cofactor evidence="13">
        <name>[2Fe-2S] cluster</name>
        <dbReference type="ChEBI" id="CHEBI:190135"/>
    </cofactor>
    <text evidence="13">Binds 1 [2Fe-2S] cluster per subunit.</text>
</comment>
<keyword evidence="16" id="KW-1185">Reference proteome</keyword>
<reference evidence="15" key="1">
    <citation type="submission" date="2020-08" db="EMBL/GenBank/DDBJ databases">
        <title>Genome public.</title>
        <authorList>
            <person name="Liu C."/>
            <person name="Sun Q."/>
        </authorList>
    </citation>
    <scope>NUCLEOTIDE SEQUENCE</scope>
    <source>
        <strain evidence="15">NSJ-63</strain>
    </source>
</reference>
<protein>
    <recommendedName>
        <fullName evidence="11">Dihydroorotate dehydrogenase B (NAD(+)), electron transfer subunit</fullName>
    </recommendedName>
    <alternativeName>
        <fullName evidence="11">Dihydroorotate oxidase B, electron transfer subunit</fullName>
    </alternativeName>
</protein>
<evidence type="ECO:0000259" key="14">
    <source>
        <dbReference type="PROSITE" id="PS51384"/>
    </source>
</evidence>
<keyword evidence="4 11" id="KW-0001">2Fe-2S</keyword>
<dbReference type="GO" id="GO:0046872">
    <property type="term" value="F:metal ion binding"/>
    <property type="evidence" value="ECO:0007669"/>
    <property type="project" value="UniProtKB-KW"/>
</dbReference>
<dbReference type="PANTHER" id="PTHR43513">
    <property type="entry name" value="DIHYDROOROTATE DEHYDROGENASE B (NAD(+)), ELECTRON TRANSFER SUBUNIT"/>
    <property type="match status" value="1"/>
</dbReference>
<dbReference type="AlphaFoldDB" id="A0A926HW35"/>
<dbReference type="Pfam" id="PF10418">
    <property type="entry name" value="DHODB_Fe-S_bind"/>
    <property type="match status" value="1"/>
</dbReference>
<evidence type="ECO:0000256" key="11">
    <source>
        <dbReference type="HAMAP-Rule" id="MF_01211"/>
    </source>
</evidence>
<dbReference type="GO" id="GO:0009055">
    <property type="term" value="F:electron transfer activity"/>
    <property type="evidence" value="ECO:0007669"/>
    <property type="project" value="UniProtKB-UniRule"/>
</dbReference>
<comment type="subunit">
    <text evidence="11">Heterotetramer of 2 PyrK and 2 PyrD type B subunits.</text>
</comment>
<dbReference type="Gene3D" id="2.40.30.10">
    <property type="entry name" value="Translation factors"/>
    <property type="match status" value="1"/>
</dbReference>
<dbReference type="HAMAP" id="MF_01211">
    <property type="entry name" value="DHODB_Fe_S_bind"/>
    <property type="match status" value="1"/>
</dbReference>
<dbReference type="PANTHER" id="PTHR43513:SF3">
    <property type="entry name" value="DIHYDROOROTATE DEHYDROGENASE B (NAD(+)), ELECTRON TRANSFER SUBUNIT-RELATED"/>
    <property type="match status" value="1"/>
</dbReference>
<evidence type="ECO:0000313" key="16">
    <source>
        <dbReference type="Proteomes" id="UP000617951"/>
    </source>
</evidence>
<evidence type="ECO:0000256" key="2">
    <source>
        <dbReference type="ARBA" id="ARBA00022448"/>
    </source>
</evidence>
<dbReference type="InterPro" id="IPR017927">
    <property type="entry name" value="FAD-bd_FR_type"/>
</dbReference>
<dbReference type="Gene3D" id="3.40.50.80">
    <property type="entry name" value="Nucleotide-binding domain of ferredoxin-NADP reductase (FNR) module"/>
    <property type="match status" value="1"/>
</dbReference>
<comment type="caution">
    <text evidence="15">The sequence shown here is derived from an EMBL/GenBank/DDBJ whole genome shotgun (WGS) entry which is preliminary data.</text>
</comment>
<keyword evidence="8 11" id="KW-0249">Electron transport</keyword>
<dbReference type="PROSITE" id="PS51384">
    <property type="entry name" value="FAD_FR"/>
    <property type="match status" value="1"/>
</dbReference>
<dbReference type="Gene3D" id="2.10.240.10">
    <property type="entry name" value="Dihydroorotate dehydrogenase, electron transfer subunit"/>
    <property type="match status" value="1"/>
</dbReference>
<keyword evidence="7 11" id="KW-0665">Pyrimidine biosynthesis</keyword>
<evidence type="ECO:0000256" key="8">
    <source>
        <dbReference type="ARBA" id="ARBA00022982"/>
    </source>
</evidence>
<dbReference type="InterPro" id="IPR039261">
    <property type="entry name" value="FNR_nucleotide-bd"/>
</dbReference>
<comment type="cofactor">
    <cofactor evidence="11">
        <name>[2Fe-2S] cluster</name>
        <dbReference type="ChEBI" id="CHEBI:190135"/>
    </cofactor>
    <text evidence="11">Binds 1 [2Fe-2S] cluster per subunit.</text>
</comment>
<comment type="pathway">
    <text evidence="11">Pyrimidine metabolism; UMP biosynthesis via de novo pathway; orotate from (S)-dihydroorotate (NAD(+) route): step 1/1.</text>
</comment>
<evidence type="ECO:0000313" key="15">
    <source>
        <dbReference type="EMBL" id="MBC8538609.1"/>
    </source>
</evidence>
<comment type="function">
    <text evidence="11">Responsible for channeling the electrons from the oxidation of dihydroorotate from the FMN redox center in the PyrD type B subunit to the ultimate electron acceptor NAD(+).</text>
</comment>
<keyword evidence="10 11" id="KW-0411">Iron-sulfur</keyword>
<feature type="binding site" evidence="11 13">
    <location>
        <position position="246"/>
    </location>
    <ligand>
        <name>[2Fe-2S] cluster</name>
        <dbReference type="ChEBI" id="CHEBI:190135"/>
    </ligand>
</feature>
<keyword evidence="5 11" id="KW-0479">Metal-binding</keyword>
<keyword evidence="9 11" id="KW-0408">Iron</keyword>
<evidence type="ECO:0000256" key="6">
    <source>
        <dbReference type="ARBA" id="ARBA00022827"/>
    </source>
</evidence>
<dbReference type="Proteomes" id="UP000617951">
    <property type="component" value="Unassembled WGS sequence"/>
</dbReference>
<evidence type="ECO:0000256" key="10">
    <source>
        <dbReference type="ARBA" id="ARBA00023014"/>
    </source>
</evidence>
<dbReference type="InterPro" id="IPR012165">
    <property type="entry name" value="Cyt_c3_hydrogenase_gsu"/>
</dbReference>
<keyword evidence="3 11" id="KW-0285">Flavoprotein</keyword>
<dbReference type="GO" id="GO:0016491">
    <property type="term" value="F:oxidoreductase activity"/>
    <property type="evidence" value="ECO:0007669"/>
    <property type="project" value="InterPro"/>
</dbReference>
<evidence type="ECO:0000256" key="5">
    <source>
        <dbReference type="ARBA" id="ARBA00022723"/>
    </source>
</evidence>
<organism evidence="15 16">
    <name type="scientific">Guopingia tenuis</name>
    <dbReference type="NCBI Taxonomy" id="2763656"/>
    <lineage>
        <taxon>Bacteria</taxon>
        <taxon>Bacillati</taxon>
        <taxon>Bacillota</taxon>
        <taxon>Clostridia</taxon>
        <taxon>Christensenellales</taxon>
        <taxon>Christensenellaceae</taxon>
        <taxon>Guopingia</taxon>
    </lineage>
</organism>
<evidence type="ECO:0000256" key="3">
    <source>
        <dbReference type="ARBA" id="ARBA00022630"/>
    </source>
</evidence>
<feature type="binding site" evidence="11 13">
    <location>
        <position position="234"/>
    </location>
    <ligand>
        <name>[2Fe-2S] cluster</name>
        <dbReference type="ChEBI" id="CHEBI:190135"/>
    </ligand>
</feature>
<dbReference type="RefSeq" id="WP_249280339.1">
    <property type="nucleotide sequence ID" value="NZ_JACRSS010000003.1"/>
</dbReference>
<dbReference type="EMBL" id="JACRSS010000003">
    <property type="protein sequence ID" value="MBC8538609.1"/>
    <property type="molecule type" value="Genomic_DNA"/>
</dbReference>
<dbReference type="InterPro" id="IPR037117">
    <property type="entry name" value="Dihydroorotate_DH_ele_sf"/>
</dbReference>
<evidence type="ECO:0000256" key="9">
    <source>
        <dbReference type="ARBA" id="ARBA00023004"/>
    </source>
</evidence>
<keyword evidence="2 11" id="KW-0813">Transport</keyword>
<dbReference type="InterPro" id="IPR017938">
    <property type="entry name" value="Riboflavin_synthase-like_b-brl"/>
</dbReference>
<dbReference type="GO" id="GO:0051537">
    <property type="term" value="F:2 iron, 2 sulfur cluster binding"/>
    <property type="evidence" value="ECO:0007669"/>
    <property type="project" value="UniProtKB-KW"/>
</dbReference>
<keyword evidence="6 11" id="KW-0274">FAD</keyword>
<dbReference type="GO" id="GO:0044205">
    <property type="term" value="P:'de novo' UMP biosynthetic process"/>
    <property type="evidence" value="ECO:0007669"/>
    <property type="project" value="UniProtKB-UniRule"/>
</dbReference>
<dbReference type="SUPFAM" id="SSF63380">
    <property type="entry name" value="Riboflavin synthase domain-like"/>
    <property type="match status" value="1"/>
</dbReference>
<evidence type="ECO:0000256" key="4">
    <source>
        <dbReference type="ARBA" id="ARBA00022714"/>
    </source>
</evidence>
<dbReference type="InterPro" id="IPR001433">
    <property type="entry name" value="OxRdtase_FAD/NAD-bd"/>
</dbReference>
<gene>
    <name evidence="11" type="primary">pyrK</name>
    <name evidence="15" type="ORF">H8693_06640</name>
</gene>
<feature type="binding site" evidence="11 12">
    <location>
        <begin position="79"/>
        <end position="80"/>
    </location>
    <ligand>
        <name>FAD</name>
        <dbReference type="ChEBI" id="CHEBI:57692"/>
    </ligand>
</feature>
<sequence length="259" mass="29201">MIKKHDICRVASLEPLAKDTYALTLKVNGDMLKYFRPGQFAHIRLPHAGEHLLRRPISVNTIDREAETMRFAFLIQGEGTRRLSQCRPGDELDILAPLGQGFRVKESHQKIWLVGGGIGIAPLLSLRDTVPGREYTAFLGYKSREYAYERKEFEGFCKAVHVTSDDGSIGEKNFVTEALRRELEKEKPDVILSCGPLPMFRSLKRVWEEDGRDVETQVSMEQHMGCGTGGCYTCTCMVAGAMKRVCMDGPVFDIREVKL</sequence>
<dbReference type="PIRSF" id="PIRSF006816">
    <property type="entry name" value="Cyc3_hyd_g"/>
    <property type="match status" value="1"/>
</dbReference>
<evidence type="ECO:0000256" key="12">
    <source>
        <dbReference type="PIRSR" id="PIRSR006816-1"/>
    </source>
</evidence>
<dbReference type="CDD" id="cd06218">
    <property type="entry name" value="DHOD_e_trans"/>
    <property type="match status" value="1"/>
</dbReference>
<name>A0A926HW35_9FIRM</name>
<comment type="cofactor">
    <cofactor evidence="11 12">
        <name>FAD</name>
        <dbReference type="ChEBI" id="CHEBI:57692"/>
    </cofactor>
    <text evidence="11 12">Binds 1 FAD per subunit.</text>
</comment>
<dbReference type="GO" id="GO:0050660">
    <property type="term" value="F:flavin adenine dinucleotide binding"/>
    <property type="evidence" value="ECO:0007669"/>
    <property type="project" value="InterPro"/>
</dbReference>
<evidence type="ECO:0000256" key="7">
    <source>
        <dbReference type="ARBA" id="ARBA00022975"/>
    </source>
</evidence>
<dbReference type="InterPro" id="IPR023455">
    <property type="entry name" value="Dihydroorotate_DHASE_ETsu"/>
</dbReference>
<feature type="binding site" evidence="11 13">
    <location>
        <position position="231"/>
    </location>
    <ligand>
        <name>[2Fe-2S] cluster</name>
        <dbReference type="ChEBI" id="CHEBI:190135"/>
    </ligand>
</feature>
<accession>A0A926HW35</accession>
<comment type="caution">
    <text evidence="11">Lacks conserved residue(s) required for the propagation of feature annotation.</text>
</comment>
<dbReference type="InterPro" id="IPR019480">
    <property type="entry name" value="Dihydroorotate_DH_Fe-S-bd"/>
</dbReference>
<dbReference type="InterPro" id="IPR050353">
    <property type="entry name" value="PyrK_electron_transfer"/>
</dbReference>
<proteinExistence type="inferred from homology"/>
<dbReference type="SUPFAM" id="SSF52343">
    <property type="entry name" value="Ferredoxin reductase-like, C-terminal NADP-linked domain"/>
    <property type="match status" value="1"/>
</dbReference>
<comment type="similarity">
    <text evidence="1 11">Belongs to the PyrK family.</text>
</comment>
<dbReference type="Pfam" id="PF00175">
    <property type="entry name" value="NAD_binding_1"/>
    <property type="match status" value="1"/>
</dbReference>
<feature type="binding site" evidence="11 13">
    <location>
        <position position="226"/>
    </location>
    <ligand>
        <name>[2Fe-2S] cluster</name>
        <dbReference type="ChEBI" id="CHEBI:190135"/>
    </ligand>
</feature>